<evidence type="ECO:0000313" key="7">
    <source>
        <dbReference type="Proteomes" id="UP001152759"/>
    </source>
</evidence>
<dbReference type="InterPro" id="IPR036372">
    <property type="entry name" value="BEACH_dom_sf"/>
</dbReference>
<protein>
    <recommendedName>
        <fullName evidence="5">BEACH domain-containing protein</fullName>
    </recommendedName>
</protein>
<gene>
    <name evidence="6" type="ORF">BEMITA_LOCUS3727</name>
</gene>
<keyword evidence="2 4" id="KW-0853">WD repeat</keyword>
<dbReference type="SMART" id="SM00320">
    <property type="entry name" value="WD40"/>
    <property type="match status" value="5"/>
</dbReference>
<dbReference type="CDD" id="cd06071">
    <property type="entry name" value="Beach"/>
    <property type="match status" value="1"/>
</dbReference>
<comment type="subcellular location">
    <subcellularLocation>
        <location evidence="1">Cytoplasmic vesicle</location>
        <location evidence="1">Autophagosome</location>
    </subcellularLocation>
</comment>
<evidence type="ECO:0000256" key="2">
    <source>
        <dbReference type="ARBA" id="ARBA00022574"/>
    </source>
</evidence>
<dbReference type="InterPro" id="IPR001680">
    <property type="entry name" value="WD40_rpt"/>
</dbReference>
<dbReference type="PROSITE" id="PS50294">
    <property type="entry name" value="WD_REPEATS_REGION"/>
    <property type="match status" value="1"/>
</dbReference>
<dbReference type="InterPro" id="IPR019775">
    <property type="entry name" value="WD40_repeat_CS"/>
</dbReference>
<accession>A0A9P0F131</accession>
<dbReference type="Pfam" id="PF02138">
    <property type="entry name" value="Beach"/>
    <property type="match status" value="1"/>
</dbReference>
<name>A0A9P0F131_BEMTA</name>
<dbReference type="PROSITE" id="PS50197">
    <property type="entry name" value="BEACH"/>
    <property type="match status" value="1"/>
</dbReference>
<dbReference type="PROSITE" id="PS00678">
    <property type="entry name" value="WD_REPEATS_1"/>
    <property type="match status" value="1"/>
</dbReference>
<dbReference type="InterPro" id="IPR015943">
    <property type="entry name" value="WD40/YVTN_repeat-like_dom_sf"/>
</dbReference>
<dbReference type="Gene3D" id="1.10.1540.10">
    <property type="entry name" value="BEACH domain"/>
    <property type="match status" value="1"/>
</dbReference>
<dbReference type="Proteomes" id="UP001152759">
    <property type="component" value="Chromosome 2"/>
</dbReference>
<dbReference type="KEGG" id="btab:109043640"/>
<dbReference type="PANTHER" id="PTHR44662">
    <property type="entry name" value="WD REPEAT-CONTAINING PROTEIN 81"/>
    <property type="match status" value="1"/>
</dbReference>
<sequence length="1722" mass="194235">MVSLQCIQDDLKISASYVKSTSKDNWFEAVLHQDWLKKINESHSLVESPKHETLSADDVKAQLFQGDFFPHPWRRTYIKVIKKEDKMVLPLAKARNIPETKGSSQLTFSQILHYVSVTNYKNLWKEATKKYSGCSLPHSIEENPPVTSIKYNTLLRDAICRLYDCQIVNISSSSSCTSPSKPSSQVHRNILPALAVLESSKNFYIIQDATLVYTVQDSVSLSPALLGNCYYKPLFIIYQLLQAAKWLHDKGLMLGNIQLSEIFISDDLWIQVSPRLEDNIFHIDPGEETDLASNAEILKQKHHCDPMSLKQVDSNLSHACREWVYGNLSNFDYLMLLNRLAGRKFGDPKCHYIFPWVSDFSSRSGNNFRDLTKSKYRLNKGDRQLDLTFDVSVNNTSSKQIPHHISDVLSEITYYIYLSRIMPRNILCQYVRSKWVPAEYPSSIQRLQSWTPDECIPEFFYDPNVFKSIHEDLPDLEIPSWATSFEDFIKWHRSILENNYVSEKLNHWIDLTFGYKLSGNAAVKSKNVCLQLVDNHISLTSSGIMQLFTQPHPQKLTPALFYFNNIPLRIFSAQKNKYGDNSSSDEVYSEDLDDSFDSHTSVKSSSSSLTLSKFLSRSRNSLLTAGSTDSPSPGNSEKCNADIYLPHDYNPAQLLSAIESYVSFMKKSFAYPHETTNVKEAVSAPENLTADGIRSSVTSQRGNEIYALCCVVVEIFAAPKLRVFGITDKISLKERIKICKSVFDSSVESFPFCVQDLIRVVFDKNRMDNQVPFVTKFGVPPPSAHQLLISNLSLSLLPFPSYLVSAYKMFETFQDLFHLVSENENHPLIEDYIRMLTNEFDKAVDNIPYSDNLIYLLLPNILKLFEEPSTCIVAIWYMFDRVSKLLGTKGTQKYLSDSVLQLYNLDNCTESKFLVSKQNKYLKFYHRNFILCLIIRFGFKTFLELLITPLIEAVGCYRDIICNKSGLSERDSIDKAGSLEQRGKKGGICKNSVQAHGDSLESTKVLKGSRNGQDEINLDSNCADIDFGVETFDNQFNAHDSILDDEDGSGKSDNKMKFSETAADTLIWLSSRIGPVLTARYVTRNLLRMLTLSYSDVNHLEMCEPIESEHASYLNSEVVGDKLSENILKCLMFCVTLYGENFIVLQYLPHIIDIISTSRKNKITPNLESGLIGSLVLLKHIVSCIPVEQFSSLFQDTFCDNILYPCILMISSKNVQFPSDSVSRSCLILKFIDAVITISLLVPPKQLHTISPILQTFFKCFSHCNPKNLEASAAEKLPNNCDDVVSILRKIFSPKLAYLVYDHFSKHFSESFMERVILNHSFIKELCDSYRKYAKVTDKINIVRDKHSDGDANLCGSAGSFGKSVVITGNRIDLYESEPNSSPASNSQSNDFSNRQRYLCGNWLAYWEHELNQLNSNFQFNQIKLQQFNSHQSSIKSLCVLDNENSFLSASRDKTVKIWSIHNEGDGNHVSNCQWTYTSHKKSVMSLVFVDKHRVIASTDATVHLWDPFLGISLNQINTNHCVNTLKTISSSTSNILAANTDASVLVLDTRIAQYVSELKVSIGPVGLIRCIAVSPAENWIAVGQTSGYLTVLDLRTGMVLLYWKAHEGEILQLVAYNESTLISSSLDQSVCVWNISDGKLKTNIKGLVEPVHCLALFNSQLISGTTANKIGVHSSVNAGATFSSTKLKAETFKGVLTSLAMLPLNRQLLLGFDNGGITLLC</sequence>
<evidence type="ECO:0000256" key="3">
    <source>
        <dbReference type="ARBA" id="ARBA00022737"/>
    </source>
</evidence>
<evidence type="ECO:0000256" key="1">
    <source>
        <dbReference type="ARBA" id="ARBA00004419"/>
    </source>
</evidence>
<dbReference type="GO" id="GO:0005776">
    <property type="term" value="C:autophagosome"/>
    <property type="evidence" value="ECO:0007669"/>
    <property type="project" value="UniProtKB-SubCell"/>
</dbReference>
<evidence type="ECO:0000256" key="4">
    <source>
        <dbReference type="PROSITE-ProRule" id="PRU00221"/>
    </source>
</evidence>
<feature type="repeat" description="WD" evidence="4">
    <location>
        <begin position="1604"/>
        <end position="1644"/>
    </location>
</feature>
<organism evidence="6 7">
    <name type="scientific">Bemisia tabaci</name>
    <name type="common">Sweetpotato whitefly</name>
    <name type="synonym">Aleurodes tabaci</name>
    <dbReference type="NCBI Taxonomy" id="7038"/>
    <lineage>
        <taxon>Eukaryota</taxon>
        <taxon>Metazoa</taxon>
        <taxon>Ecdysozoa</taxon>
        <taxon>Arthropoda</taxon>
        <taxon>Hexapoda</taxon>
        <taxon>Insecta</taxon>
        <taxon>Pterygota</taxon>
        <taxon>Neoptera</taxon>
        <taxon>Paraneoptera</taxon>
        <taxon>Hemiptera</taxon>
        <taxon>Sternorrhyncha</taxon>
        <taxon>Aleyrodoidea</taxon>
        <taxon>Aleyrodidae</taxon>
        <taxon>Aleyrodinae</taxon>
        <taxon>Bemisia</taxon>
    </lineage>
</organism>
<dbReference type="PANTHER" id="PTHR44662:SF1">
    <property type="entry name" value="WD REPEAT-CONTAINING PROTEIN 81"/>
    <property type="match status" value="1"/>
</dbReference>
<dbReference type="EMBL" id="OU963863">
    <property type="protein sequence ID" value="CAH0384398.1"/>
    <property type="molecule type" value="Genomic_DNA"/>
</dbReference>
<feature type="domain" description="BEACH" evidence="5">
    <location>
        <begin position="308"/>
        <end position="578"/>
    </location>
</feature>
<dbReference type="SUPFAM" id="SSF81837">
    <property type="entry name" value="BEACH domain"/>
    <property type="match status" value="1"/>
</dbReference>
<reference evidence="6" key="1">
    <citation type="submission" date="2021-12" db="EMBL/GenBank/DDBJ databases">
        <authorList>
            <person name="King R."/>
        </authorList>
    </citation>
    <scope>NUCLEOTIDE SEQUENCE</scope>
</reference>
<dbReference type="Pfam" id="PF00400">
    <property type="entry name" value="WD40"/>
    <property type="match status" value="2"/>
</dbReference>
<keyword evidence="7" id="KW-1185">Reference proteome</keyword>
<dbReference type="GO" id="GO:0035973">
    <property type="term" value="P:aggrephagy"/>
    <property type="evidence" value="ECO:0007669"/>
    <property type="project" value="TreeGrafter"/>
</dbReference>
<dbReference type="SUPFAM" id="SSF50978">
    <property type="entry name" value="WD40 repeat-like"/>
    <property type="match status" value="1"/>
</dbReference>
<dbReference type="SMART" id="SM01026">
    <property type="entry name" value="Beach"/>
    <property type="match status" value="1"/>
</dbReference>
<proteinExistence type="predicted"/>
<dbReference type="Gene3D" id="2.130.10.10">
    <property type="entry name" value="YVTN repeat-like/Quinoprotein amine dehydrogenase"/>
    <property type="match status" value="2"/>
</dbReference>
<dbReference type="SUPFAM" id="SSF56112">
    <property type="entry name" value="Protein kinase-like (PK-like)"/>
    <property type="match status" value="1"/>
</dbReference>
<dbReference type="GO" id="GO:0005739">
    <property type="term" value="C:mitochondrion"/>
    <property type="evidence" value="ECO:0007669"/>
    <property type="project" value="TreeGrafter"/>
</dbReference>
<dbReference type="InterPro" id="IPR011009">
    <property type="entry name" value="Kinase-like_dom_sf"/>
</dbReference>
<dbReference type="InterPro" id="IPR036322">
    <property type="entry name" value="WD40_repeat_dom_sf"/>
</dbReference>
<dbReference type="GO" id="GO:0035014">
    <property type="term" value="F:phosphatidylinositol 3-kinase regulator activity"/>
    <property type="evidence" value="ECO:0007669"/>
    <property type="project" value="TreeGrafter"/>
</dbReference>
<feature type="repeat" description="WD" evidence="4">
    <location>
        <begin position="1428"/>
        <end position="1461"/>
    </location>
</feature>
<dbReference type="InterPro" id="IPR000409">
    <property type="entry name" value="BEACH_dom"/>
</dbReference>
<feature type="repeat" description="WD" evidence="4">
    <location>
        <begin position="1477"/>
        <end position="1507"/>
    </location>
</feature>
<dbReference type="PROSITE" id="PS50082">
    <property type="entry name" value="WD_REPEATS_2"/>
    <property type="match status" value="3"/>
</dbReference>
<evidence type="ECO:0000313" key="6">
    <source>
        <dbReference type="EMBL" id="CAH0384398.1"/>
    </source>
</evidence>
<dbReference type="InterPro" id="IPR052651">
    <property type="entry name" value="WDR81"/>
</dbReference>
<evidence type="ECO:0000259" key="5">
    <source>
        <dbReference type="PROSITE" id="PS50197"/>
    </source>
</evidence>
<keyword evidence="3" id="KW-0677">Repeat</keyword>